<dbReference type="EMBL" id="JAGKQM010000005">
    <property type="protein sequence ID" value="KAH0927535.1"/>
    <property type="molecule type" value="Genomic_DNA"/>
</dbReference>
<dbReference type="PANTHER" id="PTHR32212">
    <property type="entry name" value="CYCLIN-LIKE F-BOX"/>
    <property type="match status" value="1"/>
</dbReference>
<accession>A0ABQ8DGD7</accession>
<comment type="caution">
    <text evidence="2">The sequence shown here is derived from an EMBL/GenBank/DDBJ whole genome shotgun (WGS) entry which is preliminary data.</text>
</comment>
<dbReference type="Proteomes" id="UP000824890">
    <property type="component" value="Unassembled WGS sequence"/>
</dbReference>
<protein>
    <recommendedName>
        <fullName evidence="1">F-box domain-containing protein</fullName>
    </recommendedName>
</protein>
<evidence type="ECO:0000313" key="2">
    <source>
        <dbReference type="EMBL" id="KAH0927535.1"/>
    </source>
</evidence>
<keyword evidence="3" id="KW-1185">Reference proteome</keyword>
<gene>
    <name evidence="2" type="ORF">HID58_019791</name>
</gene>
<dbReference type="Pfam" id="PF00646">
    <property type="entry name" value="F-box"/>
    <property type="match status" value="1"/>
</dbReference>
<name>A0ABQ8DGD7_BRANA</name>
<dbReference type="Gene3D" id="1.20.1280.50">
    <property type="match status" value="1"/>
</dbReference>
<dbReference type="PANTHER" id="PTHR32212:SF344">
    <property type="entry name" value="FBD DOMAIN FAMILY"/>
    <property type="match status" value="1"/>
</dbReference>
<dbReference type="InterPro" id="IPR001810">
    <property type="entry name" value="F-box_dom"/>
</dbReference>
<sequence length="160" mass="18793">MSCEDRNSELHDDLLLKILSEIPTKDVVTTMVLSKRWRFVWTKVHKLEYKSTRKEGNSRVWWLIEKSLQLHKAHVLESLPIQVDYHPNDAILRNCVSYALDHSVRELALCLPLYRTQILYLPRNVYTSKTLVKLSLAGNRFLLDVPSLPCLPSFRRWSSF</sequence>
<reference evidence="2 3" key="1">
    <citation type="submission" date="2021-05" db="EMBL/GenBank/DDBJ databases">
        <title>Genome Assembly of Synthetic Allotetraploid Brassica napus Reveals Homoeologous Exchanges between Subgenomes.</title>
        <authorList>
            <person name="Davis J.T."/>
        </authorList>
    </citation>
    <scope>NUCLEOTIDE SEQUENCE [LARGE SCALE GENOMIC DNA]</scope>
    <source>
        <strain evidence="3">cv. Da-Ae</strain>
        <tissue evidence="2">Seedling</tissue>
    </source>
</reference>
<proteinExistence type="predicted"/>
<organism evidence="2 3">
    <name type="scientific">Brassica napus</name>
    <name type="common">Rape</name>
    <dbReference type="NCBI Taxonomy" id="3708"/>
    <lineage>
        <taxon>Eukaryota</taxon>
        <taxon>Viridiplantae</taxon>
        <taxon>Streptophyta</taxon>
        <taxon>Embryophyta</taxon>
        <taxon>Tracheophyta</taxon>
        <taxon>Spermatophyta</taxon>
        <taxon>Magnoliopsida</taxon>
        <taxon>eudicotyledons</taxon>
        <taxon>Gunneridae</taxon>
        <taxon>Pentapetalae</taxon>
        <taxon>rosids</taxon>
        <taxon>malvids</taxon>
        <taxon>Brassicales</taxon>
        <taxon>Brassicaceae</taxon>
        <taxon>Brassiceae</taxon>
        <taxon>Brassica</taxon>
    </lineage>
</organism>
<evidence type="ECO:0000259" key="1">
    <source>
        <dbReference type="Pfam" id="PF00646"/>
    </source>
</evidence>
<feature type="domain" description="F-box" evidence="1">
    <location>
        <begin position="8"/>
        <end position="46"/>
    </location>
</feature>
<dbReference type="InterPro" id="IPR036047">
    <property type="entry name" value="F-box-like_dom_sf"/>
</dbReference>
<dbReference type="CDD" id="cd22160">
    <property type="entry name" value="F-box_AtFBL13-like"/>
    <property type="match status" value="1"/>
</dbReference>
<dbReference type="InterPro" id="IPR053781">
    <property type="entry name" value="F-box_AtFBL13-like"/>
</dbReference>
<evidence type="ECO:0000313" key="3">
    <source>
        <dbReference type="Proteomes" id="UP000824890"/>
    </source>
</evidence>
<dbReference type="SUPFAM" id="SSF81383">
    <property type="entry name" value="F-box domain"/>
    <property type="match status" value="1"/>
</dbReference>